<organism evidence="12 13">
    <name type="scientific">Carassius auratus</name>
    <name type="common">Goldfish</name>
    <dbReference type="NCBI Taxonomy" id="7957"/>
    <lineage>
        <taxon>Eukaryota</taxon>
        <taxon>Metazoa</taxon>
        <taxon>Chordata</taxon>
        <taxon>Craniata</taxon>
        <taxon>Vertebrata</taxon>
        <taxon>Euteleostomi</taxon>
        <taxon>Actinopterygii</taxon>
        <taxon>Neopterygii</taxon>
        <taxon>Teleostei</taxon>
        <taxon>Ostariophysi</taxon>
        <taxon>Cypriniformes</taxon>
        <taxon>Cyprinidae</taxon>
        <taxon>Cyprininae</taxon>
        <taxon>Carassius</taxon>
    </lineage>
</organism>
<dbReference type="SUPFAM" id="SSF56399">
    <property type="entry name" value="ADP-ribosylation"/>
    <property type="match status" value="1"/>
</dbReference>
<evidence type="ECO:0000256" key="9">
    <source>
        <dbReference type="ARBA" id="ARBA00047597"/>
    </source>
</evidence>
<reference evidence="13" key="1">
    <citation type="submission" date="2025-08" db="UniProtKB">
        <authorList>
            <consortium name="RefSeq"/>
        </authorList>
    </citation>
    <scope>IDENTIFICATION</scope>
    <source>
        <strain evidence="13">Wakin</strain>
        <tissue evidence="13">Muscle</tissue>
    </source>
</reference>
<gene>
    <name evidence="13" type="primary">LOC113067552</name>
</gene>
<keyword evidence="3 10" id="KW-0808">Transferase</keyword>
<dbReference type="EC" id="2.4.2.31" evidence="10"/>
<dbReference type="GO" id="GO:0106274">
    <property type="term" value="F:NAD+-protein-arginine ADP-ribosyltransferase activity"/>
    <property type="evidence" value="ECO:0007669"/>
    <property type="project" value="UniProtKB-EC"/>
</dbReference>
<keyword evidence="8" id="KW-1015">Disulfide bond</keyword>
<dbReference type="InterPro" id="IPR000768">
    <property type="entry name" value="ART"/>
</dbReference>
<keyword evidence="7 10" id="KW-0520">NAD</keyword>
<evidence type="ECO:0000256" key="10">
    <source>
        <dbReference type="RuleBase" id="RU361228"/>
    </source>
</evidence>
<dbReference type="PROSITE" id="PS51996">
    <property type="entry name" value="TR_MART"/>
    <property type="match status" value="1"/>
</dbReference>
<dbReference type="OrthoDB" id="423533at2759"/>
<evidence type="ECO:0000256" key="7">
    <source>
        <dbReference type="ARBA" id="ARBA00023027"/>
    </source>
</evidence>
<comment type="catalytic activity">
    <reaction evidence="9 10">
        <text>L-arginyl-[protein] + NAD(+) = N(omega)-(ADP-D-ribosyl)-L-arginyl-[protein] + nicotinamide + H(+)</text>
        <dbReference type="Rhea" id="RHEA:19149"/>
        <dbReference type="Rhea" id="RHEA-COMP:10532"/>
        <dbReference type="Rhea" id="RHEA-COMP:15087"/>
        <dbReference type="ChEBI" id="CHEBI:15378"/>
        <dbReference type="ChEBI" id="CHEBI:17154"/>
        <dbReference type="ChEBI" id="CHEBI:29965"/>
        <dbReference type="ChEBI" id="CHEBI:57540"/>
        <dbReference type="ChEBI" id="CHEBI:142554"/>
        <dbReference type="EC" id="2.4.2.31"/>
    </reaction>
</comment>
<evidence type="ECO:0000256" key="6">
    <source>
        <dbReference type="ARBA" id="ARBA00022857"/>
    </source>
</evidence>
<evidence type="ECO:0000256" key="1">
    <source>
        <dbReference type="ARBA" id="ARBA00009558"/>
    </source>
</evidence>
<dbReference type="AlphaFoldDB" id="A0A6P6MI74"/>
<dbReference type="GO" id="GO:0003950">
    <property type="term" value="F:NAD+ poly-ADP-ribosyltransferase activity"/>
    <property type="evidence" value="ECO:0007669"/>
    <property type="project" value="TreeGrafter"/>
</dbReference>
<keyword evidence="5 11" id="KW-0732">Signal</keyword>
<evidence type="ECO:0000313" key="12">
    <source>
        <dbReference type="Proteomes" id="UP000515129"/>
    </source>
</evidence>
<dbReference type="Gene3D" id="3.90.176.10">
    <property type="entry name" value="Toxin ADP-ribosyltransferase, Chain A, domain 1"/>
    <property type="match status" value="1"/>
</dbReference>
<evidence type="ECO:0000256" key="5">
    <source>
        <dbReference type="ARBA" id="ARBA00022729"/>
    </source>
</evidence>
<proteinExistence type="inferred from homology"/>
<keyword evidence="6 10" id="KW-0521">NADP</keyword>
<evidence type="ECO:0000256" key="11">
    <source>
        <dbReference type="SAM" id="SignalP"/>
    </source>
</evidence>
<dbReference type="PANTHER" id="PTHR10339:SF27">
    <property type="entry name" value="NAD(P)(+)--ARGININE ADP-RIBOSYLTRANSFERASE"/>
    <property type="match status" value="1"/>
</dbReference>
<feature type="chain" id="PRO_5027565709" description="NAD(P)(+)--arginine ADP-ribosyltransferase" evidence="11">
    <location>
        <begin position="16"/>
        <end position="274"/>
    </location>
</feature>
<keyword evidence="4" id="KW-0548">Nucleotidyltransferase</keyword>
<evidence type="ECO:0000256" key="2">
    <source>
        <dbReference type="ARBA" id="ARBA00022676"/>
    </source>
</evidence>
<accession>A0A6P6MI74</accession>
<name>A0A6P6MI74_CARAU</name>
<sequence length="274" mass="31968">MLLIIEALLISAALGKDHRAAAVEGQIFPLNMALNSVDDQYKGCREKMAELVKTKYMKREMSNPESDFAHAWKDAEKKYKPPGENLTNNHSIAIYVYTTSGFEVYKSFNEADRKDKREYQNQTYNWYSIHFLLTDAIQILKKTQNKCYDTYRGTKLEYIKNVRNKKVRFGSFTSSIDRNIAKFFGTVSCFENHTCEGAEVTKYSKLSREKEVLIPPYETFKVTAVRTERRQKDLWCDTVFTLETSVKRSDLNCALFKKPAKTLTKYYAEYRIML</sequence>
<evidence type="ECO:0000313" key="13">
    <source>
        <dbReference type="RefSeq" id="XP_026095711.1"/>
    </source>
</evidence>
<feature type="signal peptide" evidence="11">
    <location>
        <begin position="1"/>
        <end position="15"/>
    </location>
</feature>
<keyword evidence="12" id="KW-1185">Reference proteome</keyword>
<evidence type="ECO:0000256" key="3">
    <source>
        <dbReference type="ARBA" id="ARBA00022679"/>
    </source>
</evidence>
<dbReference type="GeneID" id="113067552"/>
<dbReference type="KEGG" id="caua:113067552"/>
<dbReference type="GO" id="GO:0016779">
    <property type="term" value="F:nucleotidyltransferase activity"/>
    <property type="evidence" value="ECO:0007669"/>
    <property type="project" value="UniProtKB-KW"/>
</dbReference>
<dbReference type="Proteomes" id="UP000515129">
    <property type="component" value="Linkage group LG28B"/>
</dbReference>
<evidence type="ECO:0000256" key="4">
    <source>
        <dbReference type="ARBA" id="ARBA00022695"/>
    </source>
</evidence>
<dbReference type="PANTHER" id="PTHR10339">
    <property type="entry name" value="ADP-RIBOSYLTRANSFERASE"/>
    <property type="match status" value="1"/>
</dbReference>
<dbReference type="InterPro" id="IPR050999">
    <property type="entry name" value="ADP-ribosyltransferase_ARG"/>
</dbReference>
<dbReference type="RefSeq" id="XP_026095711.1">
    <property type="nucleotide sequence ID" value="XM_026239926.1"/>
</dbReference>
<dbReference type="PRINTS" id="PR00970">
    <property type="entry name" value="RIBTRNSFRASE"/>
</dbReference>
<protein>
    <recommendedName>
        <fullName evidence="10">NAD(P)(+)--arginine ADP-ribosyltransferase</fullName>
        <ecNumber evidence="10">2.4.2.31</ecNumber>
    </recommendedName>
    <alternativeName>
        <fullName evidence="10">Mono(ADP-ribosyl)transferase</fullName>
    </alternativeName>
</protein>
<keyword evidence="2 10" id="KW-0328">Glycosyltransferase</keyword>
<dbReference type="Pfam" id="PF01129">
    <property type="entry name" value="ART"/>
    <property type="match status" value="1"/>
</dbReference>
<evidence type="ECO:0000256" key="8">
    <source>
        <dbReference type="ARBA" id="ARBA00023157"/>
    </source>
</evidence>
<comment type="similarity">
    <text evidence="1 10">Belongs to the Arg-specific ADP-ribosyltransferase family.</text>
</comment>
<dbReference type="FunFam" id="3.90.176.10:FF:000001">
    <property type="entry name" value="NAD(P)(+)--arginine ADP-ribosyltransferase"/>
    <property type="match status" value="1"/>
</dbReference>